<keyword evidence="4" id="KW-1185">Reference proteome</keyword>
<reference evidence="3 4" key="1">
    <citation type="submission" date="2018-11" db="EMBL/GenBank/DDBJ databases">
        <title>Sequencing the genomes of 1000 actinobacteria strains.</title>
        <authorList>
            <person name="Klenk H.-P."/>
        </authorList>
    </citation>
    <scope>NUCLEOTIDE SEQUENCE [LARGE SCALE GENOMIC DNA]</scope>
    <source>
        <strain evidence="3 4">DSM 44254</strain>
    </source>
</reference>
<evidence type="ECO:0000313" key="4">
    <source>
        <dbReference type="Proteomes" id="UP000272400"/>
    </source>
</evidence>
<evidence type="ECO:0000256" key="2">
    <source>
        <dbReference type="SAM" id="SignalP"/>
    </source>
</evidence>
<proteinExistence type="predicted"/>
<comment type="caution">
    <text evidence="3">The sequence shown here is derived from an EMBL/GenBank/DDBJ whole genome shotgun (WGS) entry which is preliminary data.</text>
</comment>
<feature type="region of interest" description="Disordered" evidence="1">
    <location>
        <begin position="22"/>
        <end position="42"/>
    </location>
</feature>
<protein>
    <submittedName>
        <fullName evidence="3">Uncharacterized protein</fullName>
    </submittedName>
</protein>
<dbReference type="PROSITE" id="PS51257">
    <property type="entry name" value="PROKAR_LIPOPROTEIN"/>
    <property type="match status" value="1"/>
</dbReference>
<dbReference type="Proteomes" id="UP000272400">
    <property type="component" value="Unassembled WGS sequence"/>
</dbReference>
<dbReference type="AlphaFoldDB" id="A0A3N1CZ08"/>
<evidence type="ECO:0000256" key="1">
    <source>
        <dbReference type="SAM" id="MobiDB-lite"/>
    </source>
</evidence>
<feature type="signal peptide" evidence="2">
    <location>
        <begin position="1"/>
        <end position="22"/>
    </location>
</feature>
<name>A0A3N1CZ08_9ACTN</name>
<feature type="chain" id="PRO_5039441946" evidence="2">
    <location>
        <begin position="23"/>
        <end position="178"/>
    </location>
</feature>
<sequence>MMRLQWPVCAVVLALSAGCSTAGPSEESPGSPETAAATQAPQSAQVADPAKVLAQATFDGPRGKFELGVVSLTARGRLADLTLTMTPHYPGFAEKSVLAVGYFTGVYPEVTLVDPVNLKRYLVVKDSAGAMLGAGNEAYNIDRPNTLSYTFAAPPGDVGTLDVYFASFPPFRGVPVTR</sequence>
<gene>
    <name evidence="3" type="ORF">EDD29_4096</name>
</gene>
<organism evidence="3 4">
    <name type="scientific">Actinocorallia herbida</name>
    <dbReference type="NCBI Taxonomy" id="58109"/>
    <lineage>
        <taxon>Bacteria</taxon>
        <taxon>Bacillati</taxon>
        <taxon>Actinomycetota</taxon>
        <taxon>Actinomycetes</taxon>
        <taxon>Streptosporangiales</taxon>
        <taxon>Thermomonosporaceae</taxon>
        <taxon>Actinocorallia</taxon>
    </lineage>
</organism>
<evidence type="ECO:0000313" key="3">
    <source>
        <dbReference type="EMBL" id="ROO86523.1"/>
    </source>
</evidence>
<dbReference type="EMBL" id="RJKE01000001">
    <property type="protein sequence ID" value="ROO86523.1"/>
    <property type="molecule type" value="Genomic_DNA"/>
</dbReference>
<keyword evidence="2" id="KW-0732">Signal</keyword>
<accession>A0A3N1CZ08</accession>